<dbReference type="NCBIfam" id="NF009438">
    <property type="entry name" value="PRK12797.1"/>
    <property type="match status" value="1"/>
</dbReference>
<keyword evidence="3 7" id="KW-1003">Cell membrane</keyword>
<comment type="caution">
    <text evidence="8">The sequence shown here is derived from an EMBL/GenBank/DDBJ whole genome shotgun (WGS) entry which is preliminary data.</text>
</comment>
<feature type="transmembrane region" description="Helical" evidence="7">
    <location>
        <begin position="161"/>
        <end position="185"/>
    </location>
</feature>
<dbReference type="PROSITE" id="PS01061">
    <property type="entry name" value="FLIP_2"/>
    <property type="match status" value="1"/>
</dbReference>
<feature type="transmembrane region" description="Helical" evidence="7">
    <location>
        <begin position="54"/>
        <end position="73"/>
    </location>
</feature>
<accession>A0A8J2VPH2</accession>
<evidence type="ECO:0000256" key="4">
    <source>
        <dbReference type="ARBA" id="ARBA00022692"/>
    </source>
</evidence>
<evidence type="ECO:0000256" key="3">
    <source>
        <dbReference type="ARBA" id="ARBA00022475"/>
    </source>
</evidence>
<reference evidence="8" key="2">
    <citation type="submission" date="2020-09" db="EMBL/GenBank/DDBJ databases">
        <authorList>
            <person name="Sun Q."/>
            <person name="Sedlacek I."/>
        </authorList>
    </citation>
    <scope>NUCLEOTIDE SEQUENCE</scope>
    <source>
        <strain evidence="8">CCM 7684</strain>
    </source>
</reference>
<feature type="transmembrane region" description="Helical" evidence="7">
    <location>
        <begin position="12"/>
        <end position="42"/>
    </location>
</feature>
<evidence type="ECO:0000313" key="9">
    <source>
        <dbReference type="Proteomes" id="UP000602745"/>
    </source>
</evidence>
<sequence>MGGDQTINFTGLILLTSALALVPFLVVTMTAFLKLSVVLIIIRNALGIQQAPPNLVIYAIAFILTVYVSAPILTDIQNRLVAQPISLESVDGWMAAAEQVKEPVQAHLARYAEPRHRSFFAQATASIWPAEAHENVSEDDFVILLPSFIASELTRAFEIGFLLYLPFLVIDLVVSNVLMAMGMMMVQPTLISIPLKLLLFVSIDGWTRLMQGLVLSYG</sequence>
<proteinExistence type="inferred from homology"/>
<organism evidence="8 9">
    <name type="scientific">Agaricicola taiwanensis</name>
    <dbReference type="NCBI Taxonomy" id="591372"/>
    <lineage>
        <taxon>Bacteria</taxon>
        <taxon>Pseudomonadati</taxon>
        <taxon>Pseudomonadota</taxon>
        <taxon>Alphaproteobacteria</taxon>
        <taxon>Rhodobacterales</taxon>
        <taxon>Paracoccaceae</taxon>
        <taxon>Agaricicola</taxon>
    </lineage>
</organism>
<reference evidence="8" key="1">
    <citation type="journal article" date="2014" name="Int. J. Syst. Evol. Microbiol.">
        <title>Complete genome sequence of Corynebacterium casei LMG S-19264T (=DSM 44701T), isolated from a smear-ripened cheese.</title>
        <authorList>
            <consortium name="US DOE Joint Genome Institute (JGI-PGF)"/>
            <person name="Walter F."/>
            <person name="Albersmeier A."/>
            <person name="Kalinowski J."/>
            <person name="Ruckert C."/>
        </authorList>
    </citation>
    <scope>NUCLEOTIDE SEQUENCE</scope>
    <source>
        <strain evidence="8">CCM 7684</strain>
    </source>
</reference>
<keyword evidence="5 7" id="KW-1133">Transmembrane helix</keyword>
<name>A0A8J2VPH2_9RHOB</name>
<evidence type="ECO:0000256" key="7">
    <source>
        <dbReference type="RuleBase" id="RU362070"/>
    </source>
</evidence>
<evidence type="ECO:0000256" key="1">
    <source>
        <dbReference type="ARBA" id="ARBA00004651"/>
    </source>
</evidence>
<comment type="subcellular location">
    <subcellularLocation>
        <location evidence="1">Cell membrane</location>
        <topology evidence="1">Multi-pass membrane protein</topology>
    </subcellularLocation>
</comment>
<dbReference type="InterPro" id="IPR005838">
    <property type="entry name" value="T3SS_IM_P"/>
</dbReference>
<dbReference type="GO" id="GO:0009306">
    <property type="term" value="P:protein secretion"/>
    <property type="evidence" value="ECO:0007669"/>
    <property type="project" value="UniProtKB-UniRule"/>
</dbReference>
<dbReference type="InterPro" id="IPR005773">
    <property type="entry name" value="T3SS_YscR-like"/>
</dbReference>
<comment type="caution">
    <text evidence="7">Lacks conserved residue(s) required for the propagation of feature annotation.</text>
</comment>
<evidence type="ECO:0000313" key="8">
    <source>
        <dbReference type="EMBL" id="GGE35930.1"/>
    </source>
</evidence>
<dbReference type="AlphaFoldDB" id="A0A8J2VPH2"/>
<evidence type="ECO:0000256" key="5">
    <source>
        <dbReference type="ARBA" id="ARBA00022989"/>
    </source>
</evidence>
<keyword evidence="6 7" id="KW-0472">Membrane</keyword>
<dbReference type="PANTHER" id="PTHR30587:SF2">
    <property type="entry name" value="SURFACE PRESENTATION OF ANTIGENS PROTEIN SPAP"/>
    <property type="match status" value="1"/>
</dbReference>
<dbReference type="GO" id="GO:0005886">
    <property type="term" value="C:plasma membrane"/>
    <property type="evidence" value="ECO:0007669"/>
    <property type="project" value="UniProtKB-SubCell"/>
</dbReference>
<comment type="similarity">
    <text evidence="2 7">Belongs to the FliP/MopC/SpaP family.</text>
</comment>
<dbReference type="NCBIfam" id="TIGR01102">
    <property type="entry name" value="yscR"/>
    <property type="match status" value="1"/>
</dbReference>
<dbReference type="EMBL" id="BMCP01000001">
    <property type="protein sequence ID" value="GGE35930.1"/>
    <property type="molecule type" value="Genomic_DNA"/>
</dbReference>
<keyword evidence="4 7" id="KW-0812">Transmembrane</keyword>
<dbReference type="PANTHER" id="PTHR30587">
    <property type="entry name" value="FLAGELLAR BIOSYNTHETIC PROTEIN FLIP"/>
    <property type="match status" value="1"/>
</dbReference>
<keyword evidence="9" id="KW-1185">Reference proteome</keyword>
<gene>
    <name evidence="8" type="primary">rhcR</name>
    <name evidence="8" type="ORF">GCM10007276_11740</name>
</gene>
<evidence type="ECO:0000256" key="6">
    <source>
        <dbReference type="ARBA" id="ARBA00023136"/>
    </source>
</evidence>
<dbReference type="PRINTS" id="PR01302">
    <property type="entry name" value="TYPE3IMPPROT"/>
</dbReference>
<dbReference type="Pfam" id="PF00813">
    <property type="entry name" value="FliP"/>
    <property type="match status" value="1"/>
</dbReference>
<evidence type="ECO:0000256" key="2">
    <source>
        <dbReference type="ARBA" id="ARBA00006257"/>
    </source>
</evidence>
<dbReference type="Proteomes" id="UP000602745">
    <property type="component" value="Unassembled WGS sequence"/>
</dbReference>
<dbReference type="RefSeq" id="WP_229729205.1">
    <property type="nucleotide sequence ID" value="NZ_BMCP01000001.1"/>
</dbReference>
<protein>
    <submittedName>
        <fullName evidence="8">EscR/YscR/HrcR family type III secretion system export apparatus protein</fullName>
    </submittedName>
</protein>